<dbReference type="EMBL" id="NCSJ02000260">
    <property type="protein sequence ID" value="RFU26464.1"/>
    <property type="molecule type" value="Genomic_DNA"/>
</dbReference>
<comment type="caution">
    <text evidence="3">The sequence shown here is derived from an EMBL/GenBank/DDBJ whole genome shotgun (WGS) entry which is preliminary data.</text>
</comment>
<evidence type="ECO:0000313" key="3">
    <source>
        <dbReference type="EMBL" id="RFU26464.1"/>
    </source>
</evidence>
<keyword evidence="1" id="KW-0539">Nucleus</keyword>
<reference evidence="3 4" key="1">
    <citation type="submission" date="2018-05" db="EMBL/GenBank/DDBJ databases">
        <title>Draft genome sequence of Scytalidium lignicola DSM 105466, a ubiquitous saprotrophic fungus.</title>
        <authorList>
            <person name="Buettner E."/>
            <person name="Gebauer A.M."/>
            <person name="Hofrichter M."/>
            <person name="Liers C."/>
            <person name="Kellner H."/>
        </authorList>
    </citation>
    <scope>NUCLEOTIDE SEQUENCE [LARGE SCALE GENOMIC DNA]</scope>
    <source>
        <strain evidence="3 4">DSM 105466</strain>
    </source>
</reference>
<dbReference type="InterPro" id="IPR036514">
    <property type="entry name" value="SGNH_hydro_sf"/>
</dbReference>
<dbReference type="CDD" id="cd12148">
    <property type="entry name" value="fungal_TF_MHR"/>
    <property type="match status" value="1"/>
</dbReference>
<feature type="non-terminal residue" evidence="3">
    <location>
        <position position="1"/>
    </location>
</feature>
<dbReference type="GO" id="GO:0006351">
    <property type="term" value="P:DNA-templated transcription"/>
    <property type="evidence" value="ECO:0007669"/>
    <property type="project" value="InterPro"/>
</dbReference>
<evidence type="ECO:0000313" key="4">
    <source>
        <dbReference type="Proteomes" id="UP000258309"/>
    </source>
</evidence>
<dbReference type="PANTHER" id="PTHR37981">
    <property type="entry name" value="LIPASE 2"/>
    <property type="match status" value="1"/>
</dbReference>
<dbReference type="Proteomes" id="UP000258309">
    <property type="component" value="Unassembled WGS sequence"/>
</dbReference>
<feature type="non-terminal residue" evidence="3">
    <location>
        <position position="568"/>
    </location>
</feature>
<accession>A0A3E2GZ74</accession>
<organism evidence="3 4">
    <name type="scientific">Scytalidium lignicola</name>
    <name type="common">Hyphomycete</name>
    <dbReference type="NCBI Taxonomy" id="5539"/>
    <lineage>
        <taxon>Eukaryota</taxon>
        <taxon>Fungi</taxon>
        <taxon>Dikarya</taxon>
        <taxon>Ascomycota</taxon>
        <taxon>Pezizomycotina</taxon>
        <taxon>Leotiomycetes</taxon>
        <taxon>Leotiomycetes incertae sedis</taxon>
        <taxon>Scytalidium</taxon>
    </lineage>
</organism>
<dbReference type="GO" id="GO:0008270">
    <property type="term" value="F:zinc ion binding"/>
    <property type="evidence" value="ECO:0007669"/>
    <property type="project" value="InterPro"/>
</dbReference>
<name>A0A3E2GZ74_SCYLI</name>
<dbReference type="Gene3D" id="3.40.50.1110">
    <property type="entry name" value="SGNH hydrolase"/>
    <property type="match status" value="1"/>
</dbReference>
<dbReference type="PANTHER" id="PTHR37981:SF1">
    <property type="entry name" value="SGNH HYDROLASE-TYPE ESTERASE DOMAIN-CONTAINING PROTEIN"/>
    <property type="match status" value="1"/>
</dbReference>
<dbReference type="GO" id="GO:0006629">
    <property type="term" value="P:lipid metabolic process"/>
    <property type="evidence" value="ECO:0007669"/>
    <property type="project" value="TreeGrafter"/>
</dbReference>
<dbReference type="Pfam" id="PF04082">
    <property type="entry name" value="Fungal_trans"/>
    <property type="match status" value="1"/>
</dbReference>
<dbReference type="OrthoDB" id="3553653at2759"/>
<sequence>MPRSTALMTYHHATEQALLRADFLTTNDLVTLQAFVLFLSINLFTTESTCVWSLTGLARRLTCSTPDSYSAFEQEMRKRLWWQLWYLDHRAVEDHGRDACSTDTFTNPELPRNINDANLDASDMVLSTDRQGWTEISFALIHFEIAQTSRKIDCAVSVWLNGCSGGFSGGSAPTVEWTAWGDSYASGVGSGAYIDGRRCLRYANAYPIFLRDDPDRLFTGLDVKMNYVACSEAKAEEVTDYQLYNTDQSSGQPNWQYYPRPSSGKPSVGTLSVGGDDIDFPGILNNCIIEGFPFPLSSGFTSRTCDEQRALTWSLISENGDHDEPNLELIAKIDSTIKSIVNYAHSQIGGNIFYLYMTGYGQFFNDQDPGCNTVTFARLANPKNDGKSHVLMATDLRQDFNLMILTLNAAIKQAVSQNDGSSVNVIVRYIDIDGLMGTGHRFCEPGIQEPDQDNPNLWFFHYPYGTDDTNDPTIQYLNSVEQANVNTLTWDQNSTLWVDYLNEFWSQVDETQLNQTVAGSGDVNAQLDIWPDIIGFHAKVFHPQVAYHEAIYDAIARQHISDLGVGAI</sequence>
<keyword evidence="4" id="KW-1185">Reference proteome</keyword>
<gene>
    <name evidence="3" type="ORF">B7463_g9858</name>
</gene>
<evidence type="ECO:0000259" key="2">
    <source>
        <dbReference type="Pfam" id="PF04082"/>
    </source>
</evidence>
<dbReference type="AlphaFoldDB" id="A0A3E2GZ74"/>
<dbReference type="SUPFAM" id="SSF52266">
    <property type="entry name" value="SGNH hydrolase"/>
    <property type="match status" value="1"/>
</dbReference>
<dbReference type="InterPro" id="IPR037460">
    <property type="entry name" value="SEST-like"/>
</dbReference>
<dbReference type="GO" id="GO:0016788">
    <property type="term" value="F:hydrolase activity, acting on ester bonds"/>
    <property type="evidence" value="ECO:0007669"/>
    <property type="project" value="InterPro"/>
</dbReference>
<evidence type="ECO:0000256" key="1">
    <source>
        <dbReference type="ARBA" id="ARBA00023242"/>
    </source>
</evidence>
<proteinExistence type="predicted"/>
<dbReference type="STRING" id="5539.A0A3E2GZ74"/>
<dbReference type="InterPro" id="IPR007219">
    <property type="entry name" value="XnlR_reg_dom"/>
</dbReference>
<protein>
    <recommendedName>
        <fullName evidence="2">Xylanolytic transcriptional activator regulatory domain-containing protein</fullName>
    </recommendedName>
</protein>
<feature type="domain" description="Xylanolytic transcriptional activator regulatory" evidence="2">
    <location>
        <begin position="11"/>
        <end position="118"/>
    </location>
</feature>
<dbReference type="GO" id="GO:0003677">
    <property type="term" value="F:DNA binding"/>
    <property type="evidence" value="ECO:0007669"/>
    <property type="project" value="InterPro"/>
</dbReference>
<dbReference type="OMA" id="DIDFPGI"/>